<name>A0A168GTY9_CORDF</name>
<dbReference type="InterPro" id="IPR054208">
    <property type="entry name" value="DUF6914"/>
</dbReference>
<keyword evidence="2" id="KW-1185">Reference proteome</keyword>
<comment type="caution">
    <text evidence="1">The sequence shown here is derived from an EMBL/GenBank/DDBJ whole genome shotgun (WGS) entry which is preliminary data.</text>
</comment>
<reference evidence="1 2" key="1">
    <citation type="journal article" date="2016" name="Genome Biol. Evol.">
        <title>Divergent and convergent evolution of fungal pathogenicity.</title>
        <authorList>
            <person name="Shang Y."/>
            <person name="Xiao G."/>
            <person name="Zheng P."/>
            <person name="Cen K."/>
            <person name="Zhan S."/>
            <person name="Wang C."/>
        </authorList>
    </citation>
    <scope>NUCLEOTIDE SEQUENCE [LARGE SCALE GENOMIC DNA]</scope>
    <source>
        <strain evidence="1 2">RCEF 1005</strain>
    </source>
</reference>
<gene>
    <name evidence="1" type="ORF">LEL_06601</name>
</gene>
<evidence type="ECO:0000313" key="2">
    <source>
        <dbReference type="Proteomes" id="UP000076881"/>
    </source>
</evidence>
<evidence type="ECO:0000313" key="1">
    <source>
        <dbReference type="EMBL" id="OAA76917.1"/>
    </source>
</evidence>
<organism evidence="1 2">
    <name type="scientific">Akanthomyces lecanii RCEF 1005</name>
    <dbReference type="NCBI Taxonomy" id="1081108"/>
    <lineage>
        <taxon>Eukaryota</taxon>
        <taxon>Fungi</taxon>
        <taxon>Dikarya</taxon>
        <taxon>Ascomycota</taxon>
        <taxon>Pezizomycotina</taxon>
        <taxon>Sordariomycetes</taxon>
        <taxon>Hypocreomycetidae</taxon>
        <taxon>Hypocreales</taxon>
        <taxon>Cordycipitaceae</taxon>
        <taxon>Akanthomyces</taxon>
        <taxon>Cordyceps confragosa</taxon>
    </lineage>
</organism>
<proteinExistence type="predicted"/>
<dbReference type="EMBL" id="AZHF01000004">
    <property type="protein sequence ID" value="OAA76917.1"/>
    <property type="molecule type" value="Genomic_DNA"/>
</dbReference>
<sequence>MASDKNHLYVVPNKNRLYVTVYPNDDAPEDKERVGKPNQARESSFSWGFLIGPKNEDKVVNPGTRYYIHRMSKGTENNLEDFRWRYVEVALPNISSAERMYARILIAKIEDDDRLELLLRQTPRPRAIENDPVATALREGYDSHVWVAQVLEQLAGMGKKNRIVGKGVLDWQQIERTARRYVAVKMATDRYNESYLKESGCLLPKPTWDMLQDKEITP</sequence>
<dbReference type="OrthoDB" id="2679825at2759"/>
<protein>
    <submittedName>
        <fullName evidence="1">Uncharacterized protein</fullName>
    </submittedName>
</protein>
<dbReference type="Proteomes" id="UP000076881">
    <property type="component" value="Unassembled WGS sequence"/>
</dbReference>
<accession>A0A168GTY9</accession>
<dbReference type="AlphaFoldDB" id="A0A168GTY9"/>
<dbReference type="Pfam" id="PF21858">
    <property type="entry name" value="DUF6914"/>
    <property type="match status" value="1"/>
</dbReference>